<dbReference type="CDD" id="cd12148">
    <property type="entry name" value="fungal_TF_MHR"/>
    <property type="match status" value="1"/>
</dbReference>
<dbReference type="Proteomes" id="UP001556367">
    <property type="component" value="Unassembled WGS sequence"/>
</dbReference>
<proteinExistence type="predicted"/>
<keyword evidence="3" id="KW-0805">Transcription regulation</keyword>
<dbReference type="InterPro" id="IPR051615">
    <property type="entry name" value="Transcr_Regulatory_Elem"/>
</dbReference>
<reference evidence="8" key="1">
    <citation type="submission" date="2024-06" db="EMBL/GenBank/DDBJ databases">
        <title>Multi-omics analyses provide insights into the biosynthesis of the anticancer antibiotic pleurotin in Hohenbuehelia grisea.</title>
        <authorList>
            <person name="Weaver J.A."/>
            <person name="Alberti F."/>
        </authorList>
    </citation>
    <scope>NUCLEOTIDE SEQUENCE [LARGE SCALE GENOMIC DNA]</scope>
    <source>
        <strain evidence="8">T-177</strain>
    </source>
</reference>
<evidence type="ECO:0000256" key="3">
    <source>
        <dbReference type="ARBA" id="ARBA00023015"/>
    </source>
</evidence>
<name>A0ABR3J5Z0_9AGAR</name>
<keyword evidence="4" id="KW-0238">DNA-binding</keyword>
<keyword evidence="1" id="KW-0479">Metal-binding</keyword>
<dbReference type="PANTHER" id="PTHR31313">
    <property type="entry name" value="TY1 ENHANCER ACTIVATOR"/>
    <property type="match status" value="1"/>
</dbReference>
<keyword evidence="8" id="KW-1185">Reference proteome</keyword>
<keyword evidence="2" id="KW-0862">Zinc</keyword>
<keyword evidence="6" id="KW-0539">Nucleus</keyword>
<evidence type="ECO:0000256" key="1">
    <source>
        <dbReference type="ARBA" id="ARBA00022723"/>
    </source>
</evidence>
<comment type="caution">
    <text evidence="7">The sequence shown here is derived from an EMBL/GenBank/DDBJ whole genome shotgun (WGS) entry which is preliminary data.</text>
</comment>
<gene>
    <name evidence="7" type="ORF">HGRIS_007800</name>
</gene>
<evidence type="ECO:0000313" key="8">
    <source>
        <dbReference type="Proteomes" id="UP001556367"/>
    </source>
</evidence>
<accession>A0ABR3J5Z0</accession>
<evidence type="ECO:0000313" key="7">
    <source>
        <dbReference type="EMBL" id="KAL0951061.1"/>
    </source>
</evidence>
<evidence type="ECO:0000256" key="2">
    <source>
        <dbReference type="ARBA" id="ARBA00022833"/>
    </source>
</evidence>
<sequence length="126" mass="13870">MLLGINITPPQDNSAINGGDLPSSGLIQQHWPSRLPDPFLLNHLIELFFTFHPHSNRILHSPSFFTSLSLPPNHPKFPSVPLLHAICAIGSLYTAIVTSPPLPNLDEVEPGMHLLVQKINCTDTQI</sequence>
<evidence type="ECO:0000256" key="5">
    <source>
        <dbReference type="ARBA" id="ARBA00023163"/>
    </source>
</evidence>
<protein>
    <submittedName>
        <fullName evidence="7">Uncharacterized protein</fullName>
    </submittedName>
</protein>
<organism evidence="7 8">
    <name type="scientific">Hohenbuehelia grisea</name>
    <dbReference type="NCBI Taxonomy" id="104357"/>
    <lineage>
        <taxon>Eukaryota</taxon>
        <taxon>Fungi</taxon>
        <taxon>Dikarya</taxon>
        <taxon>Basidiomycota</taxon>
        <taxon>Agaricomycotina</taxon>
        <taxon>Agaricomycetes</taxon>
        <taxon>Agaricomycetidae</taxon>
        <taxon>Agaricales</taxon>
        <taxon>Pleurotineae</taxon>
        <taxon>Pleurotaceae</taxon>
        <taxon>Hohenbuehelia</taxon>
    </lineage>
</organism>
<keyword evidence="5" id="KW-0804">Transcription</keyword>
<evidence type="ECO:0000256" key="4">
    <source>
        <dbReference type="ARBA" id="ARBA00023125"/>
    </source>
</evidence>
<dbReference type="EMBL" id="JASNQZ010000011">
    <property type="protein sequence ID" value="KAL0951061.1"/>
    <property type="molecule type" value="Genomic_DNA"/>
</dbReference>
<evidence type="ECO:0000256" key="6">
    <source>
        <dbReference type="ARBA" id="ARBA00023242"/>
    </source>
</evidence>
<dbReference type="PANTHER" id="PTHR31313:SF81">
    <property type="entry name" value="TY1 ENHANCER ACTIVATOR"/>
    <property type="match status" value="1"/>
</dbReference>